<keyword evidence="2" id="KW-0812">Transmembrane</keyword>
<dbReference type="GeneID" id="37025366"/>
<protein>
    <recommendedName>
        <fullName evidence="3">F-box domain-containing protein</fullName>
    </recommendedName>
</protein>
<dbReference type="CDD" id="cd09917">
    <property type="entry name" value="F-box_SF"/>
    <property type="match status" value="1"/>
</dbReference>
<keyword evidence="2" id="KW-1133">Transmembrane helix</keyword>
<evidence type="ECO:0000313" key="4">
    <source>
        <dbReference type="EMBL" id="PWN28581.1"/>
    </source>
</evidence>
<feature type="compositionally biased region" description="Basic and acidic residues" evidence="1">
    <location>
        <begin position="675"/>
        <end position="685"/>
    </location>
</feature>
<sequence length="776" mass="86054">MIPSSQTTASSLLRLPNEVLLHIFLHHSHLSLPDLASLSLVHPRFAPLCQRATASHPQRDYLWCGSGWIPRDILCLAECNDEGKTGWLRLSVDKDKDEDANPYNLGKNLCNKLWDRFNDDYFPTRDLMHLAELFSLMASYLHRTHAGFPSLVRGALPTSHLTTESQRASHRLMLFFQALLYALIRSLTRRVRNLSGRSREAKEYSQVLGVEPGRLNESQEMDEELRWELGMLRKALLRCDPLHAHTHRGKEGQPACSCFSRSHASWYLICWHFLTVRYRRFLSPEDIDHIAFRSIEFSVPSFPAEASLQGGDAGSTDNAGNGLGAFAWSFHLPGFLGTASSSTSTAAATLPGPNGPPLLNPDSLLFSLTASPTSQQTKEWFGLSEFALPATAARMWAGWLGYGWGEGGAYWEEGGRREAEARLGVMRGDASGGGQKVLPVERVLMAHARWRARALLTQREVLLPSASLVPDQIEKQQDGMDSKAVAQRRSVLLSRSAAFDFHFLSRCLQIQTWALRGWGSTPGLTSEAVNDRTTVPPGMGVETAPVRGSVARSSPFAIFLAPDGQGTGVVSSAPRRRLWRSVNAFLAACLPRKHREAMLARCERQEAREQQLLSARRWQQAWVSVQEPLLSFMTEEGNVSPPKDEGDVSADDELTSAVKAALKQERRTLQLLGDLHHGLSPHGEKSSTVTMCNEDPTIESPPENDTSANKDGEERSTQRGQLHTWLGTTPPSRSCNRNLSSRLVPTLSLESSAVVLLFAISLFVLIASIVLYRRMQ</sequence>
<feature type="transmembrane region" description="Helical" evidence="2">
    <location>
        <begin position="753"/>
        <end position="772"/>
    </location>
</feature>
<dbReference type="EMBL" id="KZ819665">
    <property type="protein sequence ID" value="PWN28581.1"/>
    <property type="molecule type" value="Genomic_DNA"/>
</dbReference>
<evidence type="ECO:0000256" key="2">
    <source>
        <dbReference type="SAM" id="Phobius"/>
    </source>
</evidence>
<gene>
    <name evidence="4" type="ORF">BDZ90DRAFT_152191</name>
</gene>
<feature type="domain" description="F-box" evidence="3">
    <location>
        <begin position="13"/>
        <end position="49"/>
    </location>
</feature>
<name>A0A316UW84_9BASI</name>
<dbReference type="RefSeq" id="XP_025363193.1">
    <property type="nucleotide sequence ID" value="XM_025503543.1"/>
</dbReference>
<feature type="region of interest" description="Disordered" evidence="1">
    <location>
        <begin position="675"/>
        <end position="737"/>
    </location>
</feature>
<dbReference type="InterPro" id="IPR001810">
    <property type="entry name" value="F-box_dom"/>
</dbReference>
<dbReference type="OrthoDB" id="3366723at2759"/>
<proteinExistence type="predicted"/>
<organism evidence="4 5">
    <name type="scientific">Jaminaea rosea</name>
    <dbReference type="NCBI Taxonomy" id="1569628"/>
    <lineage>
        <taxon>Eukaryota</taxon>
        <taxon>Fungi</taxon>
        <taxon>Dikarya</taxon>
        <taxon>Basidiomycota</taxon>
        <taxon>Ustilaginomycotina</taxon>
        <taxon>Exobasidiomycetes</taxon>
        <taxon>Microstromatales</taxon>
        <taxon>Microstromatales incertae sedis</taxon>
        <taxon>Jaminaea</taxon>
    </lineage>
</organism>
<evidence type="ECO:0000256" key="1">
    <source>
        <dbReference type="SAM" id="MobiDB-lite"/>
    </source>
</evidence>
<feature type="compositionally biased region" description="Polar residues" evidence="1">
    <location>
        <begin position="718"/>
        <end position="731"/>
    </location>
</feature>
<dbReference type="Pfam" id="PF12937">
    <property type="entry name" value="F-box-like"/>
    <property type="match status" value="1"/>
</dbReference>
<evidence type="ECO:0000259" key="3">
    <source>
        <dbReference type="Pfam" id="PF12937"/>
    </source>
</evidence>
<dbReference type="Proteomes" id="UP000245884">
    <property type="component" value="Unassembled WGS sequence"/>
</dbReference>
<dbReference type="AlphaFoldDB" id="A0A316UW84"/>
<keyword evidence="2" id="KW-0472">Membrane</keyword>
<accession>A0A316UW84</accession>
<reference evidence="4 5" key="1">
    <citation type="journal article" date="2018" name="Mol. Biol. Evol.">
        <title>Broad Genomic Sampling Reveals a Smut Pathogenic Ancestry of the Fungal Clade Ustilaginomycotina.</title>
        <authorList>
            <person name="Kijpornyongpan T."/>
            <person name="Mondo S.J."/>
            <person name="Barry K."/>
            <person name="Sandor L."/>
            <person name="Lee J."/>
            <person name="Lipzen A."/>
            <person name="Pangilinan J."/>
            <person name="LaButti K."/>
            <person name="Hainaut M."/>
            <person name="Henrissat B."/>
            <person name="Grigoriev I.V."/>
            <person name="Spatafora J.W."/>
            <person name="Aime M.C."/>
        </authorList>
    </citation>
    <scope>NUCLEOTIDE SEQUENCE [LARGE SCALE GENOMIC DNA]</scope>
    <source>
        <strain evidence="4 5">MCA 5214</strain>
    </source>
</reference>
<evidence type="ECO:0000313" key="5">
    <source>
        <dbReference type="Proteomes" id="UP000245884"/>
    </source>
</evidence>
<feature type="compositionally biased region" description="Basic and acidic residues" evidence="1">
    <location>
        <begin position="708"/>
        <end position="717"/>
    </location>
</feature>
<keyword evidence="5" id="KW-1185">Reference proteome</keyword>